<protein>
    <submittedName>
        <fullName evidence="1">Uncharacterized protein</fullName>
    </submittedName>
</protein>
<evidence type="ECO:0000313" key="1">
    <source>
        <dbReference type="EMBL" id="CAI8030930.1"/>
    </source>
</evidence>
<accession>A0AA35SIX4</accession>
<name>A0AA35SIX4_GEOBA</name>
<sequence length="70" mass="7993">MEVPTSNIHQNQLMEVLALLSVHRDMKIQLVSLTNKKEEVGAMEDEGSILHQNMKNLKSLIQRNDHNGQD</sequence>
<dbReference type="EMBL" id="CASHTH010002506">
    <property type="protein sequence ID" value="CAI8030930.1"/>
    <property type="molecule type" value="Genomic_DNA"/>
</dbReference>
<gene>
    <name evidence="1" type="ORF">GBAR_LOCUS17554</name>
</gene>
<dbReference type="AlphaFoldDB" id="A0AA35SIX4"/>
<evidence type="ECO:0000313" key="2">
    <source>
        <dbReference type="Proteomes" id="UP001174909"/>
    </source>
</evidence>
<keyword evidence="2" id="KW-1185">Reference proteome</keyword>
<organism evidence="1 2">
    <name type="scientific">Geodia barretti</name>
    <name type="common">Barrett's horny sponge</name>
    <dbReference type="NCBI Taxonomy" id="519541"/>
    <lineage>
        <taxon>Eukaryota</taxon>
        <taxon>Metazoa</taxon>
        <taxon>Porifera</taxon>
        <taxon>Demospongiae</taxon>
        <taxon>Heteroscleromorpha</taxon>
        <taxon>Tetractinellida</taxon>
        <taxon>Astrophorina</taxon>
        <taxon>Geodiidae</taxon>
        <taxon>Geodia</taxon>
    </lineage>
</organism>
<reference evidence="1" key="1">
    <citation type="submission" date="2023-03" db="EMBL/GenBank/DDBJ databases">
        <authorList>
            <person name="Steffen K."/>
            <person name="Cardenas P."/>
        </authorList>
    </citation>
    <scope>NUCLEOTIDE SEQUENCE</scope>
</reference>
<dbReference type="Proteomes" id="UP001174909">
    <property type="component" value="Unassembled WGS sequence"/>
</dbReference>
<proteinExistence type="predicted"/>
<comment type="caution">
    <text evidence="1">The sequence shown here is derived from an EMBL/GenBank/DDBJ whole genome shotgun (WGS) entry which is preliminary data.</text>
</comment>